<protein>
    <recommendedName>
        <fullName evidence="2">Endonuclease/exonuclease/phosphatase domain-containing protein</fullName>
    </recommendedName>
</protein>
<dbReference type="SUPFAM" id="SSF56219">
    <property type="entry name" value="DNase I-like"/>
    <property type="match status" value="1"/>
</dbReference>
<dbReference type="Gene3D" id="3.60.10.10">
    <property type="entry name" value="Endonuclease/exonuclease/phosphatase"/>
    <property type="match status" value="1"/>
</dbReference>
<evidence type="ECO:0000259" key="2">
    <source>
        <dbReference type="Pfam" id="PF14529"/>
    </source>
</evidence>
<dbReference type="GeneID" id="67030418"/>
<feature type="domain" description="Endonuclease/exonuclease/phosphatase" evidence="2">
    <location>
        <begin position="553"/>
        <end position="682"/>
    </location>
</feature>
<dbReference type="Proteomes" id="UP000650533">
    <property type="component" value="Chromosome 9"/>
</dbReference>
<dbReference type="AlphaFoldDB" id="A0A8H8P209"/>
<proteinExistence type="predicted"/>
<dbReference type="InterPro" id="IPR005135">
    <property type="entry name" value="Endo/exonuclease/phosphatase"/>
</dbReference>
<dbReference type="Pfam" id="PF14529">
    <property type="entry name" value="Exo_endo_phos_2"/>
    <property type="match status" value="1"/>
</dbReference>
<dbReference type="InterPro" id="IPR036691">
    <property type="entry name" value="Endo/exonu/phosph_ase_sf"/>
</dbReference>
<evidence type="ECO:0000313" key="3">
    <source>
        <dbReference type="EMBL" id="QRW23103.1"/>
    </source>
</evidence>
<evidence type="ECO:0000256" key="1">
    <source>
        <dbReference type="SAM" id="MobiDB-lite"/>
    </source>
</evidence>
<dbReference type="GO" id="GO:0003824">
    <property type="term" value="F:catalytic activity"/>
    <property type="evidence" value="ECO:0007669"/>
    <property type="project" value="InterPro"/>
</dbReference>
<accession>A0A8H8P209</accession>
<dbReference type="RefSeq" id="XP_043183340.1">
    <property type="nucleotide sequence ID" value="XM_043327955.1"/>
</dbReference>
<name>A0A8H8P209_9AGAM</name>
<dbReference type="EMBL" id="CP059666">
    <property type="protein sequence ID" value="QRW23103.1"/>
    <property type="molecule type" value="Genomic_DNA"/>
</dbReference>
<organism evidence="3 4">
    <name type="scientific">Rhizoctonia solani</name>
    <dbReference type="NCBI Taxonomy" id="456999"/>
    <lineage>
        <taxon>Eukaryota</taxon>
        <taxon>Fungi</taxon>
        <taxon>Dikarya</taxon>
        <taxon>Basidiomycota</taxon>
        <taxon>Agaricomycotina</taxon>
        <taxon>Agaricomycetes</taxon>
        <taxon>Cantharellales</taxon>
        <taxon>Ceratobasidiaceae</taxon>
        <taxon>Rhizoctonia</taxon>
    </lineage>
</organism>
<evidence type="ECO:0000313" key="4">
    <source>
        <dbReference type="Proteomes" id="UP000650533"/>
    </source>
</evidence>
<feature type="compositionally biased region" description="Polar residues" evidence="1">
    <location>
        <begin position="116"/>
        <end position="125"/>
    </location>
</feature>
<reference evidence="3" key="1">
    <citation type="submission" date="2020-05" db="EMBL/GenBank/DDBJ databases">
        <title>Evolutionary and genomic comparisons of hybrid uninucleate and nonhybrid Rhizoctonia fungi.</title>
        <authorList>
            <person name="Li C."/>
            <person name="Chen X."/>
        </authorList>
    </citation>
    <scope>NUCLEOTIDE SEQUENCE</scope>
    <source>
        <strain evidence="3">AG-1 IA</strain>
    </source>
</reference>
<dbReference type="KEGG" id="rsx:RhiXN_08139"/>
<feature type="region of interest" description="Disordered" evidence="1">
    <location>
        <begin position="92"/>
        <end position="125"/>
    </location>
</feature>
<sequence>MKTKPTTNLADNKVMETNIEPDWDNSKPRKGWGQGITHSKRSNPFANFNPATGGFTNANPNTSTTSNPNNLILNQILKKLEQLNNINTQLSRLKGTKPQAKPAHTSQPAATPRPKPTQNTSNPTNVSWANVAAKANTKAPEVKASNIAAAIKRDILKPSPTQSNNRNFVVCFKTLPVTQPNPKSIFVSMQECLDAANRTLSKGRLTQVRWTLKASLHLSFSNSASITAIKNTIPLLMDKLKMPEYKFGPKVPWSCLVVTNVPTGMGGPAQRMRNRDKLTQLLRDLFPKEAKFGNLKITLAPDWLADPAHLQAEGCQASTVSFAFEDTGGITSSRLLTNPQLFIYGQQCKIKKFNPKPLLQKPQCHKCGRNNHLTKEHNADNCPQSIQDSKGNPCKCDTACHAAYTVTNLTPPSAPRCWSSAALSRKSLQAGQQVLMPEHHILQLNVAGCNPRMHALLNKPLYEYFDIFILQDIWWGRIGSQKDTNPNKQNIYGTVASTNFLCIIPPGFNSVKGPGVAIYIRNNHNIHPQFSNISPIHKDILAVDLKLHNSLVTIINCYPHGKSLKDTVDAITNINIPMDRPCIMARDFNLHHPKWALAGSKWEQHRPNAQERMFKAYTEYQDLHVLNHLSLPTHIVPKSPTSNAIIDLTLLNSQAVDAWPNLNWEVEAQSSSKSLGSDHMAITWTIGPHNQAKSVGVMEPSPRHLIDTSRQKKWTQEYMRQVQKNPPLQIPW</sequence>
<gene>
    <name evidence="3" type="ORF">RhiXN_08139</name>
</gene>